<evidence type="ECO:0000313" key="2">
    <source>
        <dbReference type="EMBL" id="PPE75693.1"/>
    </source>
</evidence>
<sequence length="337" mass="36373">MTMLTHSEYGASLRVESGIELPELPSARIAVDVHTPDFRSLRSPPVVLVCLPGGGMNRRYYDLVPPDGDGSFSFARQMSARGFIVVTMDHLGMGDSDRPEDGYLLTADLLARANSQATDVVLRRLREGSLVPGIPRLPHLLSLGVGHSMGAMMTVLQQAHAKQHAGIVLLGFSTRGLPEYLPPEARELAADPAAVRAQLPRLAKKMFVEPYPVIRANGQSNAIYAGGNADPRAVEAIKAARGPLLPVPAFMSMLPGNVAPEAAQIEVPIFLGLGERDMAGPTHQIPAAFHKSRDVTLHILKEAGHSHFLFPSRDGLFERLSLWIRAVVEIQSERAGG</sequence>
<dbReference type="Proteomes" id="UP000238220">
    <property type="component" value="Unassembled WGS sequence"/>
</dbReference>
<proteinExistence type="predicted"/>
<dbReference type="Pfam" id="PF12697">
    <property type="entry name" value="Abhydrolase_6"/>
    <property type="match status" value="1"/>
</dbReference>
<comment type="caution">
    <text evidence="2">The sequence shown here is derived from an EMBL/GenBank/DDBJ whole genome shotgun (WGS) entry which is preliminary data.</text>
</comment>
<keyword evidence="3" id="KW-1185">Reference proteome</keyword>
<dbReference type="SUPFAM" id="SSF53474">
    <property type="entry name" value="alpha/beta-Hydrolases"/>
    <property type="match status" value="1"/>
</dbReference>
<accession>A0A2S5TL34</accession>
<dbReference type="InterPro" id="IPR029058">
    <property type="entry name" value="AB_hydrolase_fold"/>
</dbReference>
<evidence type="ECO:0000259" key="1">
    <source>
        <dbReference type="Pfam" id="PF12697"/>
    </source>
</evidence>
<dbReference type="InterPro" id="IPR000073">
    <property type="entry name" value="AB_hydrolase_1"/>
</dbReference>
<dbReference type="EMBL" id="PSNW01000001">
    <property type="protein sequence ID" value="PPE75693.1"/>
    <property type="molecule type" value="Genomic_DNA"/>
</dbReference>
<protein>
    <recommendedName>
        <fullName evidence="1">AB hydrolase-1 domain-containing protein</fullName>
    </recommendedName>
</protein>
<gene>
    <name evidence="2" type="ORF">C3942_02025</name>
</gene>
<dbReference type="AlphaFoldDB" id="A0A2S5TL34"/>
<organism evidence="2 3">
    <name type="scientific">Solimonas fluminis</name>
    <dbReference type="NCBI Taxonomy" id="2086571"/>
    <lineage>
        <taxon>Bacteria</taxon>
        <taxon>Pseudomonadati</taxon>
        <taxon>Pseudomonadota</taxon>
        <taxon>Gammaproteobacteria</taxon>
        <taxon>Nevskiales</taxon>
        <taxon>Nevskiaceae</taxon>
        <taxon>Solimonas</taxon>
    </lineage>
</organism>
<name>A0A2S5TL34_9GAMM</name>
<dbReference type="OrthoDB" id="4512892at2"/>
<feature type="domain" description="AB hydrolase-1" evidence="1">
    <location>
        <begin position="48"/>
        <end position="311"/>
    </location>
</feature>
<dbReference type="RefSeq" id="WP_104228658.1">
    <property type="nucleotide sequence ID" value="NZ_PSNW01000001.1"/>
</dbReference>
<dbReference type="Gene3D" id="3.40.50.1820">
    <property type="entry name" value="alpha/beta hydrolase"/>
    <property type="match status" value="1"/>
</dbReference>
<evidence type="ECO:0000313" key="3">
    <source>
        <dbReference type="Proteomes" id="UP000238220"/>
    </source>
</evidence>
<reference evidence="2 3" key="1">
    <citation type="submission" date="2018-02" db="EMBL/GenBank/DDBJ databases">
        <title>Genome sequencing of Solimonas sp. HR-BB.</title>
        <authorList>
            <person name="Lee Y."/>
            <person name="Jeon C.O."/>
        </authorList>
    </citation>
    <scope>NUCLEOTIDE SEQUENCE [LARGE SCALE GENOMIC DNA]</scope>
    <source>
        <strain evidence="2 3">HR-BB</strain>
    </source>
</reference>